<dbReference type="GO" id="GO:0030246">
    <property type="term" value="F:carbohydrate binding"/>
    <property type="evidence" value="ECO:0007669"/>
    <property type="project" value="InterPro"/>
</dbReference>
<dbReference type="OrthoDB" id="775278at2759"/>
<protein>
    <submittedName>
        <fullName evidence="2">Aldose 1-epimerase-like</fullName>
    </submittedName>
</protein>
<evidence type="ECO:0000313" key="3">
    <source>
        <dbReference type="Proteomes" id="UP000275267"/>
    </source>
</evidence>
<name>A0A3L6QAF5_PANMI</name>
<dbReference type="GO" id="GO:0006006">
    <property type="term" value="P:glucose metabolic process"/>
    <property type="evidence" value="ECO:0007669"/>
    <property type="project" value="TreeGrafter"/>
</dbReference>
<dbReference type="InterPro" id="IPR011013">
    <property type="entry name" value="Gal_mutarotase_sf_dom"/>
</dbReference>
<evidence type="ECO:0000256" key="1">
    <source>
        <dbReference type="SAM" id="SignalP"/>
    </source>
</evidence>
<dbReference type="SUPFAM" id="SSF74650">
    <property type="entry name" value="Galactose mutarotase-like"/>
    <property type="match status" value="1"/>
</dbReference>
<dbReference type="AlphaFoldDB" id="A0A3L6QAF5"/>
<dbReference type="Proteomes" id="UP000275267">
    <property type="component" value="Unassembled WGS sequence"/>
</dbReference>
<dbReference type="InterPro" id="IPR008183">
    <property type="entry name" value="Aldose_1/G6P_1-epimerase"/>
</dbReference>
<comment type="caution">
    <text evidence="2">The sequence shown here is derived from an EMBL/GenBank/DDBJ whole genome shotgun (WGS) entry which is preliminary data.</text>
</comment>
<organism evidence="2 3">
    <name type="scientific">Panicum miliaceum</name>
    <name type="common">Proso millet</name>
    <name type="synonym">Broomcorn millet</name>
    <dbReference type="NCBI Taxonomy" id="4540"/>
    <lineage>
        <taxon>Eukaryota</taxon>
        <taxon>Viridiplantae</taxon>
        <taxon>Streptophyta</taxon>
        <taxon>Embryophyta</taxon>
        <taxon>Tracheophyta</taxon>
        <taxon>Spermatophyta</taxon>
        <taxon>Magnoliopsida</taxon>
        <taxon>Liliopsida</taxon>
        <taxon>Poales</taxon>
        <taxon>Poaceae</taxon>
        <taxon>PACMAD clade</taxon>
        <taxon>Panicoideae</taxon>
        <taxon>Panicodae</taxon>
        <taxon>Paniceae</taxon>
        <taxon>Panicinae</taxon>
        <taxon>Panicum</taxon>
        <taxon>Panicum sect. Panicum</taxon>
    </lineage>
</organism>
<dbReference type="Gene3D" id="2.70.98.10">
    <property type="match status" value="1"/>
</dbReference>
<dbReference type="Pfam" id="PF01263">
    <property type="entry name" value="Aldose_epim"/>
    <property type="match status" value="1"/>
</dbReference>
<gene>
    <name evidence="2" type="ORF">C2845_PM15G10540</name>
</gene>
<feature type="chain" id="PRO_5018096593" evidence="1">
    <location>
        <begin position="27"/>
        <end position="190"/>
    </location>
</feature>
<dbReference type="EMBL" id="PQIB02000013">
    <property type="protein sequence ID" value="RLM74593.1"/>
    <property type="molecule type" value="Genomic_DNA"/>
</dbReference>
<sequence length="190" mass="20265">MASPARRLLLATLCVAASLLGLGAQAAAGAGARRTAGVYELRMGDFSVRVTNWGARLVSVVLPDSKGNLADVVLGKDTIAEYVPSNQVVSSLATTQNDTSYFGPITGRVGQRISRGRFVLDGEVYHLERNDGRNTLRGGGTAFSRSAWTVKEYVGGGDSPRITFFYRSFDGEQGFPGSLDAHVTYRLSSP</sequence>
<accession>A0A3L6QAF5</accession>
<keyword evidence="1" id="KW-0732">Signal</keyword>
<dbReference type="STRING" id="4540.A0A3L6QAF5"/>
<dbReference type="PANTHER" id="PTHR10091">
    <property type="entry name" value="ALDOSE-1-EPIMERASE"/>
    <property type="match status" value="1"/>
</dbReference>
<proteinExistence type="predicted"/>
<reference evidence="3" key="1">
    <citation type="journal article" date="2019" name="Nat. Commun.">
        <title>The genome of broomcorn millet.</title>
        <authorList>
            <person name="Zou C."/>
            <person name="Miki D."/>
            <person name="Li D."/>
            <person name="Tang Q."/>
            <person name="Xiao L."/>
            <person name="Rajput S."/>
            <person name="Deng P."/>
            <person name="Jia W."/>
            <person name="Huang R."/>
            <person name="Zhang M."/>
            <person name="Sun Y."/>
            <person name="Hu J."/>
            <person name="Fu X."/>
            <person name="Schnable P.S."/>
            <person name="Li F."/>
            <person name="Zhang H."/>
            <person name="Feng B."/>
            <person name="Zhu X."/>
            <person name="Liu R."/>
            <person name="Schnable J.C."/>
            <person name="Zhu J.-K."/>
            <person name="Zhang H."/>
        </authorList>
    </citation>
    <scope>NUCLEOTIDE SEQUENCE [LARGE SCALE GENOMIC DNA]</scope>
</reference>
<feature type="signal peptide" evidence="1">
    <location>
        <begin position="1"/>
        <end position="26"/>
    </location>
</feature>
<keyword evidence="3" id="KW-1185">Reference proteome</keyword>
<dbReference type="PANTHER" id="PTHR10091:SF20">
    <property type="entry name" value="ALDOSE 1-EPIMERASE"/>
    <property type="match status" value="1"/>
</dbReference>
<dbReference type="GO" id="GO:0004034">
    <property type="term" value="F:aldose 1-epimerase activity"/>
    <property type="evidence" value="ECO:0007669"/>
    <property type="project" value="TreeGrafter"/>
</dbReference>
<dbReference type="InterPro" id="IPR014718">
    <property type="entry name" value="GH-type_carb-bd"/>
</dbReference>
<dbReference type="GO" id="GO:0033499">
    <property type="term" value="P:galactose catabolic process via UDP-galactose, Leloir pathway"/>
    <property type="evidence" value="ECO:0007669"/>
    <property type="project" value="TreeGrafter"/>
</dbReference>
<evidence type="ECO:0000313" key="2">
    <source>
        <dbReference type="EMBL" id="RLM74593.1"/>
    </source>
</evidence>